<dbReference type="EMBL" id="CP108057">
    <property type="protein sequence ID" value="WUO50024.1"/>
    <property type="molecule type" value="Genomic_DNA"/>
</dbReference>
<dbReference type="GeneID" id="91407956"/>
<sequence>MLMAHPALLPAAVREYETLSLLNALEGSPRTVRRIEELSALLCTATGTGSAEAAVVAARYRLPGAGTFDDSVIPAR</sequence>
<gene>
    <name evidence="1" type="ORF">OHU17_31635</name>
</gene>
<evidence type="ECO:0000313" key="2">
    <source>
        <dbReference type="Proteomes" id="UP001432075"/>
    </source>
</evidence>
<name>A0ABZ1RVW6_9ACTN</name>
<dbReference type="Proteomes" id="UP001432075">
    <property type="component" value="Chromosome"/>
</dbReference>
<evidence type="ECO:0000313" key="1">
    <source>
        <dbReference type="EMBL" id="WUO50024.1"/>
    </source>
</evidence>
<keyword evidence="2" id="KW-1185">Reference proteome</keyword>
<dbReference type="InterPro" id="IPR033457">
    <property type="entry name" value="DUF5133"/>
</dbReference>
<reference evidence="1" key="1">
    <citation type="submission" date="2022-10" db="EMBL/GenBank/DDBJ databases">
        <title>The complete genomes of actinobacterial strains from the NBC collection.</title>
        <authorList>
            <person name="Joergensen T.S."/>
            <person name="Alvarez Arevalo M."/>
            <person name="Sterndorff E.B."/>
            <person name="Faurdal D."/>
            <person name="Vuksanovic O."/>
            <person name="Mourched A.-S."/>
            <person name="Charusanti P."/>
            <person name="Shaw S."/>
            <person name="Blin K."/>
            <person name="Weber T."/>
        </authorList>
    </citation>
    <scope>NUCLEOTIDE SEQUENCE</scope>
    <source>
        <strain evidence="1">NBC_00283</strain>
    </source>
</reference>
<proteinExistence type="predicted"/>
<protein>
    <submittedName>
        <fullName evidence="1">DUF5133 domain-containing protein</fullName>
    </submittedName>
</protein>
<dbReference type="RefSeq" id="WP_037795297.1">
    <property type="nucleotide sequence ID" value="NZ_BMVE01000007.1"/>
</dbReference>
<accession>A0ABZ1RVW6</accession>
<organism evidence="1 2">
    <name type="scientific">Streptomyces goshikiensis</name>
    <dbReference type="NCBI Taxonomy" id="1942"/>
    <lineage>
        <taxon>Bacteria</taxon>
        <taxon>Bacillati</taxon>
        <taxon>Actinomycetota</taxon>
        <taxon>Actinomycetes</taxon>
        <taxon>Kitasatosporales</taxon>
        <taxon>Streptomycetaceae</taxon>
        <taxon>Streptomyces</taxon>
    </lineage>
</organism>
<dbReference type="Pfam" id="PF17196">
    <property type="entry name" value="DUF5133"/>
    <property type="match status" value="1"/>
</dbReference>